<dbReference type="InterPro" id="IPR050386">
    <property type="entry name" value="Glycosyl_hydrolase_5"/>
</dbReference>
<dbReference type="SUPFAM" id="SSF51445">
    <property type="entry name" value="(Trans)glycosidases"/>
    <property type="match status" value="1"/>
</dbReference>
<sequence>MQNIKDVNEKGFTNLRLRCGADLYSYNYPAVNFTWFLGNLTTIVDDCLKHKVIQIISWIHHEAEVCAAENDYMAYVNWWTAVAQQLKDRDFKLSFNLFTELGIGTCPKTNNSDESLRKRNDKYTRWTKDAIYAIRQAGGKNAKRILILGSPGKTAKNLNEIDQSIYEHDKYLMAEWHIYASGPNKEPGSQKFWTGDETAQDSKKGATGQDNLRKQSTTQLNSKKMQIMMPQDNQYGKITQEEAINFARFFVTELGNVGIPWSMNVLDRYYDTEESRWLTEK</sequence>
<feature type="region of interest" description="Disordered" evidence="5">
    <location>
        <begin position="187"/>
        <end position="221"/>
    </location>
</feature>
<evidence type="ECO:0000313" key="6">
    <source>
        <dbReference type="EMBL" id="CAH3016380.1"/>
    </source>
</evidence>
<evidence type="ECO:0008006" key="8">
    <source>
        <dbReference type="Google" id="ProtNLM"/>
    </source>
</evidence>
<dbReference type="EMBL" id="CALNXI010000040">
    <property type="protein sequence ID" value="CAH3016380.1"/>
    <property type="molecule type" value="Genomic_DNA"/>
</dbReference>
<organism evidence="6 7">
    <name type="scientific">Porites evermanni</name>
    <dbReference type="NCBI Taxonomy" id="104178"/>
    <lineage>
        <taxon>Eukaryota</taxon>
        <taxon>Metazoa</taxon>
        <taxon>Cnidaria</taxon>
        <taxon>Anthozoa</taxon>
        <taxon>Hexacorallia</taxon>
        <taxon>Scleractinia</taxon>
        <taxon>Fungiina</taxon>
        <taxon>Poritidae</taxon>
        <taxon>Porites</taxon>
    </lineage>
</organism>
<name>A0ABN8LLJ4_9CNID</name>
<dbReference type="InterPro" id="IPR017853">
    <property type="entry name" value="GH"/>
</dbReference>
<evidence type="ECO:0000256" key="3">
    <source>
        <dbReference type="ARBA" id="ARBA00023295"/>
    </source>
</evidence>
<evidence type="ECO:0000256" key="4">
    <source>
        <dbReference type="ARBA" id="ARBA00023326"/>
    </source>
</evidence>
<keyword evidence="3" id="KW-0326">Glycosidase</keyword>
<feature type="compositionally biased region" description="Polar residues" evidence="5">
    <location>
        <begin position="208"/>
        <end position="221"/>
    </location>
</feature>
<evidence type="ECO:0000256" key="2">
    <source>
        <dbReference type="ARBA" id="ARBA00023277"/>
    </source>
</evidence>
<dbReference type="PANTHER" id="PTHR31297:SF41">
    <property type="entry name" value="ENDOGLUCANASE, PUTATIVE (AFU_ORTHOLOGUE AFUA_5G01830)-RELATED"/>
    <property type="match status" value="1"/>
</dbReference>
<proteinExistence type="predicted"/>
<evidence type="ECO:0000313" key="7">
    <source>
        <dbReference type="Proteomes" id="UP001159427"/>
    </source>
</evidence>
<keyword evidence="4" id="KW-0624">Polysaccharide degradation</keyword>
<accession>A0ABN8LLJ4</accession>
<feature type="non-terminal residue" evidence="6">
    <location>
        <position position="281"/>
    </location>
</feature>
<reference evidence="6 7" key="1">
    <citation type="submission" date="2022-05" db="EMBL/GenBank/DDBJ databases">
        <authorList>
            <consortium name="Genoscope - CEA"/>
            <person name="William W."/>
        </authorList>
    </citation>
    <scope>NUCLEOTIDE SEQUENCE [LARGE SCALE GENOMIC DNA]</scope>
</reference>
<keyword evidence="7" id="KW-1185">Reference proteome</keyword>
<comment type="caution">
    <text evidence="6">The sequence shown here is derived from an EMBL/GenBank/DDBJ whole genome shotgun (WGS) entry which is preliminary data.</text>
</comment>
<evidence type="ECO:0000256" key="5">
    <source>
        <dbReference type="SAM" id="MobiDB-lite"/>
    </source>
</evidence>
<keyword evidence="2" id="KW-0119">Carbohydrate metabolism</keyword>
<dbReference type="PANTHER" id="PTHR31297">
    <property type="entry name" value="GLUCAN ENDO-1,6-BETA-GLUCOSIDASE B"/>
    <property type="match status" value="1"/>
</dbReference>
<dbReference type="Proteomes" id="UP001159427">
    <property type="component" value="Unassembled WGS sequence"/>
</dbReference>
<gene>
    <name evidence="6" type="ORF">PEVE_00028825</name>
</gene>
<dbReference type="Gene3D" id="3.20.20.80">
    <property type="entry name" value="Glycosidases"/>
    <property type="match status" value="1"/>
</dbReference>
<evidence type="ECO:0000256" key="1">
    <source>
        <dbReference type="ARBA" id="ARBA00022801"/>
    </source>
</evidence>
<keyword evidence="1" id="KW-0378">Hydrolase</keyword>
<protein>
    <recommendedName>
        <fullName evidence="8">Glycoside hydrolase family 5 domain-containing protein</fullName>
    </recommendedName>
</protein>